<comment type="subcellular location">
    <subcellularLocation>
        <location evidence="1 9">Cellular thylakoid lumen</location>
    </subcellularLocation>
</comment>
<comment type="caution">
    <text evidence="11">The sequence shown here is derived from an EMBL/GenBank/DDBJ whole genome shotgun (WGS) entry which is preliminary data.</text>
</comment>
<keyword evidence="9" id="KW-0602">Photosynthesis</keyword>
<dbReference type="InterPro" id="IPR008168">
    <property type="entry name" value="Cyt_C_IC"/>
</dbReference>
<dbReference type="GO" id="GO:0005506">
    <property type="term" value="F:iron ion binding"/>
    <property type="evidence" value="ECO:0007669"/>
    <property type="project" value="InterPro"/>
</dbReference>
<feature type="domain" description="Cytochrome c" evidence="10">
    <location>
        <begin position="29"/>
        <end position="114"/>
    </location>
</feature>
<feature type="binding site" description="covalent" evidence="9">
    <location>
        <position position="45"/>
    </location>
    <ligand>
        <name>heme c</name>
        <dbReference type="ChEBI" id="CHEBI:61717"/>
    </ligand>
</feature>
<organism evidence="11 12">
    <name type="scientific">Adonisia turfae CCMR0081</name>
    <dbReference type="NCBI Taxonomy" id="2292702"/>
    <lineage>
        <taxon>Bacteria</taxon>
        <taxon>Bacillati</taxon>
        <taxon>Cyanobacteriota</taxon>
        <taxon>Adonisia</taxon>
        <taxon>Adonisia turfae</taxon>
    </lineage>
</organism>
<sequence precursor="true">MRAILTAILAIVASIVLTMPAFADDTYVGDVAAGEKVFTNTCATCHAGGNNAIVSSQTLKQEALEQYLFNYRLEHNVEAIVYQVANGRGAMPAFQGRISDKAIADVAAYVKAQSESGWPE</sequence>
<dbReference type="GO" id="GO:0015979">
    <property type="term" value="P:photosynthesis"/>
    <property type="evidence" value="ECO:0007669"/>
    <property type="project" value="UniProtKB-UniRule"/>
</dbReference>
<gene>
    <name evidence="9" type="primary">petJ</name>
    <name evidence="11" type="ORF">DXZ20_29030</name>
</gene>
<dbReference type="HAMAP" id="MF_00594">
    <property type="entry name" value="Cytc_PetJ"/>
    <property type="match status" value="1"/>
</dbReference>
<dbReference type="Proteomes" id="UP000481033">
    <property type="component" value="Unassembled WGS sequence"/>
</dbReference>
<feature type="chain" id="PRO_5027189705" description="Cytochrome c6" evidence="9">
    <location>
        <begin position="24"/>
        <end position="120"/>
    </location>
</feature>
<evidence type="ECO:0000259" key="10">
    <source>
        <dbReference type="PROSITE" id="PS51007"/>
    </source>
</evidence>
<keyword evidence="7 9" id="KW-0408">Iron</keyword>
<dbReference type="PANTHER" id="PTHR34688">
    <property type="entry name" value="CYTOCHROME C6, CHLOROPLASTIC"/>
    <property type="match status" value="1"/>
</dbReference>
<name>A0A6M0RTN7_9CYAN</name>
<evidence type="ECO:0000256" key="3">
    <source>
        <dbReference type="ARBA" id="ARBA00022448"/>
    </source>
</evidence>
<dbReference type="PROSITE" id="PS51007">
    <property type="entry name" value="CYTC"/>
    <property type="match status" value="1"/>
</dbReference>
<comment type="PTM">
    <text evidence="9">Binds 1 heme c group per subunit.</text>
</comment>
<feature type="binding site" description="axial binding residue" evidence="9">
    <location>
        <position position="91"/>
    </location>
    <ligand>
        <name>heme c</name>
        <dbReference type="ChEBI" id="CHEBI:61717"/>
    </ligand>
    <ligandPart>
        <name>Fe</name>
        <dbReference type="ChEBI" id="CHEBI:18248"/>
    </ligandPart>
</feature>
<feature type="signal peptide" evidence="9">
    <location>
        <begin position="1"/>
        <end position="23"/>
    </location>
</feature>
<evidence type="ECO:0000256" key="2">
    <source>
        <dbReference type="ARBA" id="ARBA00009650"/>
    </source>
</evidence>
<dbReference type="Pfam" id="PF13442">
    <property type="entry name" value="Cytochrome_CBB3"/>
    <property type="match status" value="1"/>
</dbReference>
<keyword evidence="6 9" id="KW-0249">Electron transport</keyword>
<dbReference type="AlphaFoldDB" id="A0A6M0RTN7"/>
<comment type="similarity">
    <text evidence="2 9">Belongs to the cytochrome c family. PetJ subfamily.</text>
</comment>
<evidence type="ECO:0000256" key="7">
    <source>
        <dbReference type="ARBA" id="ARBA00023004"/>
    </source>
</evidence>
<dbReference type="InterPro" id="IPR023655">
    <property type="entry name" value="Cyt_C6"/>
</dbReference>
<dbReference type="InterPro" id="IPR036909">
    <property type="entry name" value="Cyt_c-like_dom_sf"/>
</dbReference>
<dbReference type="GO" id="GO:0031979">
    <property type="term" value="C:plasma membrane-derived thylakoid lumen"/>
    <property type="evidence" value="ECO:0007669"/>
    <property type="project" value="UniProtKB-SubCell"/>
</dbReference>
<dbReference type="SUPFAM" id="SSF46626">
    <property type="entry name" value="Cytochrome c"/>
    <property type="match status" value="1"/>
</dbReference>
<dbReference type="GO" id="GO:0009055">
    <property type="term" value="F:electron transfer activity"/>
    <property type="evidence" value="ECO:0007669"/>
    <property type="project" value="UniProtKB-UniRule"/>
</dbReference>
<dbReference type="InterPro" id="IPR009056">
    <property type="entry name" value="Cyt_c-like_dom"/>
</dbReference>
<dbReference type="EMBL" id="QXHD01000004">
    <property type="protein sequence ID" value="NEZ59615.1"/>
    <property type="molecule type" value="Genomic_DNA"/>
</dbReference>
<evidence type="ECO:0000256" key="6">
    <source>
        <dbReference type="ARBA" id="ARBA00022982"/>
    </source>
</evidence>
<keyword evidence="4 9" id="KW-0349">Heme</keyword>
<evidence type="ECO:0000256" key="8">
    <source>
        <dbReference type="ARBA" id="ARBA00023078"/>
    </source>
</evidence>
<dbReference type="RefSeq" id="WP_006517217.1">
    <property type="nucleotide sequence ID" value="NZ_QXHD01000004.1"/>
</dbReference>
<comment type="function">
    <text evidence="9">Functions as an electron carrier between membrane-bound cytochrome b6-f and photosystem I in oxygenic photosynthesis.</text>
</comment>
<keyword evidence="12" id="KW-1185">Reference proteome</keyword>
<protein>
    <recommendedName>
        <fullName evidence="9">Cytochrome c6</fullName>
    </recommendedName>
    <alternativeName>
        <fullName evidence="9">Cytochrome c-553</fullName>
    </alternativeName>
    <alternativeName>
        <fullName evidence="9">Cytochrome c553</fullName>
    </alternativeName>
    <alternativeName>
        <fullName evidence="9">Soluble cytochrome f</fullName>
    </alternativeName>
</protein>
<keyword evidence="5 9" id="KW-0479">Metal-binding</keyword>
<keyword evidence="3 9" id="KW-0813">Transport</keyword>
<feature type="binding site" description="axial binding residue" evidence="9">
    <location>
        <position position="46"/>
    </location>
    <ligand>
        <name>heme c</name>
        <dbReference type="ChEBI" id="CHEBI:61717"/>
    </ligand>
    <ligandPart>
        <name>Fe</name>
        <dbReference type="ChEBI" id="CHEBI:18248"/>
    </ligandPart>
</feature>
<dbReference type="Gene3D" id="1.10.760.10">
    <property type="entry name" value="Cytochrome c-like domain"/>
    <property type="match status" value="1"/>
</dbReference>
<evidence type="ECO:0000256" key="4">
    <source>
        <dbReference type="ARBA" id="ARBA00022617"/>
    </source>
</evidence>
<comment type="subunit">
    <text evidence="9">Monomer.</text>
</comment>
<evidence type="ECO:0000256" key="5">
    <source>
        <dbReference type="ARBA" id="ARBA00022723"/>
    </source>
</evidence>
<dbReference type="PANTHER" id="PTHR34688:SF2">
    <property type="entry name" value="CYTOCHROME C6, CHLOROPLASTIC"/>
    <property type="match status" value="1"/>
</dbReference>
<keyword evidence="8 9" id="KW-0793">Thylakoid</keyword>
<evidence type="ECO:0000313" key="11">
    <source>
        <dbReference type="EMBL" id="NEZ59615.1"/>
    </source>
</evidence>
<keyword evidence="9" id="KW-0732">Signal</keyword>
<proteinExistence type="inferred from homology"/>
<accession>A0A6M0RTN7</accession>
<dbReference type="PRINTS" id="PR00605">
    <property type="entry name" value="CYTCHROMECIC"/>
</dbReference>
<feature type="binding site" description="covalent" evidence="9">
    <location>
        <position position="42"/>
    </location>
    <ligand>
        <name>heme c</name>
        <dbReference type="ChEBI" id="CHEBI:61717"/>
    </ligand>
</feature>
<evidence type="ECO:0000256" key="1">
    <source>
        <dbReference type="ARBA" id="ARBA00004518"/>
    </source>
</evidence>
<reference evidence="11 12" key="1">
    <citation type="journal article" date="2020" name="Microb. Ecol.">
        <title>Ecogenomics of the Marine Benthic Filamentous Cyanobacterium Adonisia.</title>
        <authorList>
            <person name="Walter J.M."/>
            <person name="Coutinho F.H."/>
            <person name="Leomil L."/>
            <person name="Hargreaves P.I."/>
            <person name="Campeao M.E."/>
            <person name="Vieira V.V."/>
            <person name="Silva B.S."/>
            <person name="Fistarol G.O."/>
            <person name="Salomon P.S."/>
            <person name="Sawabe T."/>
            <person name="Mino S."/>
            <person name="Hosokawa M."/>
            <person name="Miyashita H."/>
            <person name="Maruyama F."/>
            <person name="van Verk M.C."/>
            <person name="Dutilh B.E."/>
            <person name="Thompson C.C."/>
            <person name="Thompson F.L."/>
        </authorList>
    </citation>
    <scope>NUCLEOTIDE SEQUENCE [LARGE SCALE GENOMIC DNA]</scope>
    <source>
        <strain evidence="11 12">CCMR0081</strain>
    </source>
</reference>
<dbReference type="GO" id="GO:0020037">
    <property type="term" value="F:heme binding"/>
    <property type="evidence" value="ECO:0007669"/>
    <property type="project" value="InterPro"/>
</dbReference>
<evidence type="ECO:0000313" key="12">
    <source>
        <dbReference type="Proteomes" id="UP000481033"/>
    </source>
</evidence>
<evidence type="ECO:0000256" key="9">
    <source>
        <dbReference type="HAMAP-Rule" id="MF_00594"/>
    </source>
</evidence>